<evidence type="ECO:0000256" key="2">
    <source>
        <dbReference type="ARBA" id="ARBA00022884"/>
    </source>
</evidence>
<accession>A0A1I8GRT5</accession>
<evidence type="ECO:0000256" key="3">
    <source>
        <dbReference type="PROSITE-ProRule" id="PRU00176"/>
    </source>
</evidence>
<dbReference type="GO" id="GO:0003723">
    <property type="term" value="F:RNA binding"/>
    <property type="evidence" value="ECO:0007669"/>
    <property type="project" value="UniProtKB-UniRule"/>
</dbReference>
<feature type="domain" description="RRM" evidence="4">
    <location>
        <begin position="145"/>
        <end position="243"/>
    </location>
</feature>
<dbReference type="SMART" id="SM00360">
    <property type="entry name" value="RRM"/>
    <property type="match status" value="2"/>
</dbReference>
<dbReference type="Proteomes" id="UP000095280">
    <property type="component" value="Unplaced"/>
</dbReference>
<sequence length="255" mass="28442">MVMKRRHPDIPSPAIALPIASDLRYRLPLVAMSLMQQHTGSRNASPNDDIDRKSSTNLYIRGLLPSDTDETIRQLVSENANIASDAINSTKAVMDEQSGQCKGYGFVDFRDETQAQIALEALTKVNLRNGKLQISYARESEKDPTNIYIKNLPTRTECNEDWMTRVFTEELAKVVSGRIISCRVMRATDPGTRQQTGATGAGFIRFEKEQDAVLAISHINKVGVALGQKLGTARPLEAKLADKTNQRKKQRQQQQ</sequence>
<evidence type="ECO:0000313" key="5">
    <source>
        <dbReference type="Proteomes" id="UP000095280"/>
    </source>
</evidence>
<proteinExistence type="predicted"/>
<organism evidence="5 6">
    <name type="scientific">Macrostomum lignano</name>
    <dbReference type="NCBI Taxonomy" id="282301"/>
    <lineage>
        <taxon>Eukaryota</taxon>
        <taxon>Metazoa</taxon>
        <taxon>Spiralia</taxon>
        <taxon>Lophotrochozoa</taxon>
        <taxon>Platyhelminthes</taxon>
        <taxon>Rhabditophora</taxon>
        <taxon>Macrostomorpha</taxon>
        <taxon>Macrostomida</taxon>
        <taxon>Macrostomidae</taxon>
        <taxon>Macrostomum</taxon>
    </lineage>
</organism>
<dbReference type="SUPFAM" id="SSF54928">
    <property type="entry name" value="RNA-binding domain, RBD"/>
    <property type="match status" value="1"/>
</dbReference>
<dbReference type="InterPro" id="IPR000504">
    <property type="entry name" value="RRM_dom"/>
</dbReference>
<dbReference type="AlphaFoldDB" id="A0A1I8GRT5"/>
<dbReference type="WBParaSite" id="maker-uti_cns_0002787-snap-gene-0.8-mRNA-1">
    <property type="protein sequence ID" value="maker-uti_cns_0002787-snap-gene-0.8-mRNA-1"/>
    <property type="gene ID" value="maker-uti_cns_0002787-snap-gene-0.8"/>
</dbReference>
<dbReference type="PROSITE" id="PS50102">
    <property type="entry name" value="RRM"/>
    <property type="match status" value="2"/>
</dbReference>
<dbReference type="InterPro" id="IPR012677">
    <property type="entry name" value="Nucleotide-bd_a/b_plait_sf"/>
</dbReference>
<dbReference type="InterPro" id="IPR035979">
    <property type="entry name" value="RBD_domain_sf"/>
</dbReference>
<evidence type="ECO:0000259" key="4">
    <source>
        <dbReference type="PROSITE" id="PS50102"/>
    </source>
</evidence>
<evidence type="ECO:0000313" key="6">
    <source>
        <dbReference type="WBParaSite" id="maker-uti_cns_0002787-snap-gene-0.8-mRNA-1"/>
    </source>
</evidence>
<dbReference type="Gene3D" id="3.30.70.330">
    <property type="match status" value="2"/>
</dbReference>
<keyword evidence="2 3" id="KW-0694">RNA-binding</keyword>
<keyword evidence="1" id="KW-0677">Repeat</keyword>
<dbReference type="PANTHER" id="PTHR24012">
    <property type="entry name" value="RNA BINDING PROTEIN"/>
    <property type="match status" value="1"/>
</dbReference>
<reference evidence="6" key="1">
    <citation type="submission" date="2016-11" db="UniProtKB">
        <authorList>
            <consortium name="WormBaseParasite"/>
        </authorList>
    </citation>
    <scope>IDENTIFICATION</scope>
</reference>
<protein>
    <submittedName>
        <fullName evidence="6">RRM domain-containing protein</fullName>
    </submittedName>
</protein>
<keyword evidence="5" id="KW-1185">Reference proteome</keyword>
<feature type="domain" description="RRM" evidence="4">
    <location>
        <begin position="56"/>
        <end position="139"/>
    </location>
</feature>
<name>A0A1I8GRT5_9PLAT</name>
<evidence type="ECO:0000256" key="1">
    <source>
        <dbReference type="ARBA" id="ARBA00022737"/>
    </source>
</evidence>
<dbReference type="Pfam" id="PF00076">
    <property type="entry name" value="RRM_1"/>
    <property type="match status" value="1"/>
</dbReference>